<dbReference type="EMBL" id="JACCFK010000001">
    <property type="protein sequence ID" value="NYI86987.1"/>
    <property type="molecule type" value="Genomic_DNA"/>
</dbReference>
<reference evidence="2 3" key="1">
    <citation type="submission" date="2020-07" db="EMBL/GenBank/DDBJ databases">
        <title>Sequencing the genomes of 1000 actinobacteria strains.</title>
        <authorList>
            <person name="Klenk H.-P."/>
        </authorList>
    </citation>
    <scope>NUCLEOTIDE SEQUENCE [LARGE SCALE GENOMIC DNA]</scope>
    <source>
        <strain evidence="2 3">DSM 104006</strain>
    </source>
</reference>
<feature type="compositionally biased region" description="Basic and acidic residues" evidence="1">
    <location>
        <begin position="94"/>
        <end position="120"/>
    </location>
</feature>
<evidence type="ECO:0000313" key="3">
    <source>
        <dbReference type="Proteomes" id="UP000549616"/>
    </source>
</evidence>
<dbReference type="AlphaFoldDB" id="A0A853AWH9"/>
<proteinExistence type="predicted"/>
<accession>A0A853AWH9</accession>
<evidence type="ECO:0000313" key="2">
    <source>
        <dbReference type="EMBL" id="NYI86987.1"/>
    </source>
</evidence>
<protein>
    <submittedName>
        <fullName evidence="2">Uncharacterized protein</fullName>
    </submittedName>
</protein>
<evidence type="ECO:0000256" key="1">
    <source>
        <dbReference type="SAM" id="MobiDB-lite"/>
    </source>
</evidence>
<name>A0A853AWH9_9PSEU</name>
<dbReference type="Proteomes" id="UP000549616">
    <property type="component" value="Unassembled WGS sequence"/>
</dbReference>
<gene>
    <name evidence="2" type="ORF">HNR02_000310</name>
</gene>
<feature type="region of interest" description="Disordered" evidence="1">
    <location>
        <begin position="200"/>
        <end position="251"/>
    </location>
</feature>
<feature type="compositionally biased region" description="Basic residues" evidence="1">
    <location>
        <begin position="209"/>
        <end position="224"/>
    </location>
</feature>
<keyword evidence="3" id="KW-1185">Reference proteome</keyword>
<feature type="region of interest" description="Disordered" evidence="1">
    <location>
        <begin position="1"/>
        <end position="48"/>
    </location>
</feature>
<organism evidence="2 3">
    <name type="scientific">Amycolatopsis endophytica</name>
    <dbReference type="NCBI Taxonomy" id="860233"/>
    <lineage>
        <taxon>Bacteria</taxon>
        <taxon>Bacillati</taxon>
        <taxon>Actinomycetota</taxon>
        <taxon>Actinomycetes</taxon>
        <taxon>Pseudonocardiales</taxon>
        <taxon>Pseudonocardiaceae</taxon>
        <taxon>Amycolatopsis</taxon>
    </lineage>
</organism>
<sequence length="251" mass="27127">MFRRTGRPRVVMAPTQPAGHARVNSVPPTRTTRRRPAARQRPTPQAGWSSRSLPVLIFEPRLWQASRWARGLPVVGRLGFDLPRPSLRTVSVAEQRRQGGKEYLDPADQRPKQAEDEGRGRSGHVAVRPTLPDAGGPGTSRFGLHCRTPEVRAVLGSAYVAGRRVVRLGRSAAYMPGGGGPSQSRLGLHTGRRVVRRAQRPFPGAESRKGKHASRNGKHAARNGKHGDGSGKHARVGCSGRRVGCSGAGLR</sequence>
<comment type="caution">
    <text evidence="2">The sequence shown here is derived from an EMBL/GenBank/DDBJ whole genome shotgun (WGS) entry which is preliminary data.</text>
</comment>
<feature type="region of interest" description="Disordered" evidence="1">
    <location>
        <begin position="90"/>
        <end position="143"/>
    </location>
</feature>